<gene>
    <name evidence="7" type="ORF">PG986_009316</name>
</gene>
<dbReference type="EMBL" id="JAQQWE010000006">
    <property type="protein sequence ID" value="KAK7948430.1"/>
    <property type="molecule type" value="Genomic_DNA"/>
</dbReference>
<protein>
    <submittedName>
        <fullName evidence="7">FAD binding domain-containing protein</fullName>
    </submittedName>
</protein>
<proteinExistence type="inferred from homology"/>
<comment type="caution">
    <text evidence="7">The sequence shown here is derived from an EMBL/GenBank/DDBJ whole genome shotgun (WGS) entry which is preliminary data.</text>
</comment>
<dbReference type="Proteomes" id="UP001391051">
    <property type="component" value="Unassembled WGS sequence"/>
</dbReference>
<keyword evidence="8" id="KW-1185">Reference proteome</keyword>
<dbReference type="Pfam" id="PF01565">
    <property type="entry name" value="FAD_binding_4"/>
    <property type="match status" value="1"/>
</dbReference>
<dbReference type="InterPro" id="IPR006094">
    <property type="entry name" value="Oxid_FAD_bind_N"/>
</dbReference>
<dbReference type="PANTHER" id="PTHR42973">
    <property type="entry name" value="BINDING OXIDOREDUCTASE, PUTATIVE (AFU_ORTHOLOGUE AFUA_1G17690)-RELATED"/>
    <property type="match status" value="1"/>
</dbReference>
<dbReference type="InterPro" id="IPR050416">
    <property type="entry name" value="FAD-linked_Oxidoreductase"/>
</dbReference>
<name>A0ABR1Q7M1_9PEZI</name>
<dbReference type="RefSeq" id="XP_066697936.1">
    <property type="nucleotide sequence ID" value="XM_066845538.1"/>
</dbReference>
<keyword evidence="5" id="KW-0560">Oxidoreductase</keyword>
<comment type="cofactor">
    <cofactor evidence="1">
        <name>FAD</name>
        <dbReference type="ChEBI" id="CHEBI:57692"/>
    </cofactor>
</comment>
<dbReference type="Gene3D" id="3.30.465.10">
    <property type="match status" value="2"/>
</dbReference>
<dbReference type="Gene3D" id="3.40.462.20">
    <property type="match status" value="1"/>
</dbReference>
<evidence type="ECO:0000256" key="2">
    <source>
        <dbReference type="ARBA" id="ARBA00005466"/>
    </source>
</evidence>
<keyword evidence="4" id="KW-0274">FAD</keyword>
<dbReference type="SUPFAM" id="SSF56176">
    <property type="entry name" value="FAD-binding/transporter-associated domain-like"/>
    <property type="match status" value="1"/>
</dbReference>
<dbReference type="InterPro" id="IPR016166">
    <property type="entry name" value="FAD-bd_PCMH"/>
</dbReference>
<dbReference type="Pfam" id="PF08031">
    <property type="entry name" value="BBE"/>
    <property type="match status" value="1"/>
</dbReference>
<dbReference type="InterPro" id="IPR036318">
    <property type="entry name" value="FAD-bd_PCMH-like_sf"/>
</dbReference>
<dbReference type="InterPro" id="IPR012951">
    <property type="entry name" value="BBE"/>
</dbReference>
<dbReference type="PROSITE" id="PS51387">
    <property type="entry name" value="FAD_PCMH"/>
    <property type="match status" value="1"/>
</dbReference>
<evidence type="ECO:0000313" key="8">
    <source>
        <dbReference type="Proteomes" id="UP001391051"/>
    </source>
</evidence>
<evidence type="ECO:0000256" key="4">
    <source>
        <dbReference type="ARBA" id="ARBA00022827"/>
    </source>
</evidence>
<dbReference type="InterPro" id="IPR016169">
    <property type="entry name" value="FAD-bd_PCMH_sub2"/>
</dbReference>
<evidence type="ECO:0000259" key="6">
    <source>
        <dbReference type="PROSITE" id="PS51387"/>
    </source>
</evidence>
<sequence>MPTKIHYSKLLLELAPKLSHHDLISTQAPPRWSTFEPPRPAVVVDAILSRMSLSRYAYSVSPSCVDAWPLRGIKVKYCADRGIPFVAQNGGSGWATTFDLGTHGVLINLARLNQVTFNADRTRATIGGGARVNETIAHASAAGALVETGNCNCVGPLGAILGGGYGNLMGLYGFGVDNVVSVRVVTADGQVRDNGCYINFAHGDEPLEVVYGNSLPRLRAIKRRVDPKDNFNQWFNIRERKHGN</sequence>
<keyword evidence="3" id="KW-0285">Flavoprotein</keyword>
<evidence type="ECO:0000256" key="1">
    <source>
        <dbReference type="ARBA" id="ARBA00001974"/>
    </source>
</evidence>
<dbReference type="GeneID" id="92078600"/>
<evidence type="ECO:0000256" key="5">
    <source>
        <dbReference type="ARBA" id="ARBA00023002"/>
    </source>
</evidence>
<feature type="domain" description="FAD-binding PCMH-type" evidence="6">
    <location>
        <begin position="51"/>
        <end position="220"/>
    </location>
</feature>
<reference evidence="7 8" key="1">
    <citation type="submission" date="2023-01" db="EMBL/GenBank/DDBJ databases">
        <title>Analysis of 21 Apiospora genomes using comparative genomics revels a genus with tremendous synthesis potential of carbohydrate active enzymes and secondary metabolites.</title>
        <authorList>
            <person name="Sorensen T."/>
        </authorList>
    </citation>
    <scope>NUCLEOTIDE SEQUENCE [LARGE SCALE GENOMIC DNA]</scope>
    <source>
        <strain evidence="7 8">CBS 24483</strain>
    </source>
</reference>
<evidence type="ECO:0000313" key="7">
    <source>
        <dbReference type="EMBL" id="KAK7948430.1"/>
    </source>
</evidence>
<dbReference type="PANTHER" id="PTHR42973:SF39">
    <property type="entry name" value="FAD-BINDING PCMH-TYPE DOMAIN-CONTAINING PROTEIN"/>
    <property type="match status" value="1"/>
</dbReference>
<comment type="similarity">
    <text evidence="2">Belongs to the oxygen-dependent FAD-linked oxidoreductase family.</text>
</comment>
<accession>A0ABR1Q7M1</accession>
<organism evidence="7 8">
    <name type="scientific">Apiospora aurea</name>
    <dbReference type="NCBI Taxonomy" id="335848"/>
    <lineage>
        <taxon>Eukaryota</taxon>
        <taxon>Fungi</taxon>
        <taxon>Dikarya</taxon>
        <taxon>Ascomycota</taxon>
        <taxon>Pezizomycotina</taxon>
        <taxon>Sordariomycetes</taxon>
        <taxon>Xylariomycetidae</taxon>
        <taxon>Amphisphaeriales</taxon>
        <taxon>Apiosporaceae</taxon>
        <taxon>Apiospora</taxon>
    </lineage>
</organism>
<evidence type="ECO:0000256" key="3">
    <source>
        <dbReference type="ARBA" id="ARBA00022630"/>
    </source>
</evidence>